<dbReference type="KEGG" id="csn:Cyast_2017"/>
<dbReference type="Gene3D" id="3.40.50.1010">
    <property type="entry name" value="5'-nuclease"/>
    <property type="match status" value="1"/>
</dbReference>
<dbReference type="PANTHER" id="PTHR34610:SF3">
    <property type="entry name" value="SSL7007 PROTEIN"/>
    <property type="match status" value="1"/>
</dbReference>
<sequence>MNPKRITLDTNILISAILNPEGTARKALEKAYSQFTIVQSEETYQELKTRIYKRKFDKYISNTERKDFLNAVQNNSLFIKTISKICDCRDRKDNKFLELAKDAQAIYLITGDQDLLTLKSLNQYQNLIITAREFIELY</sequence>
<dbReference type="InterPro" id="IPR002850">
    <property type="entry name" value="PIN_toxin-like"/>
</dbReference>
<dbReference type="BioCyc" id="CSTA292563:G1353-2022-MONOMER"/>
<keyword evidence="3" id="KW-1185">Reference proteome</keyword>
<dbReference type="NCBIfam" id="TIGR00305">
    <property type="entry name" value="putative toxin-antitoxin system toxin component, PIN family"/>
    <property type="match status" value="1"/>
</dbReference>
<protein>
    <submittedName>
        <fullName evidence="2">Nucleotide binding protein PINc</fullName>
    </submittedName>
</protein>
<proteinExistence type="predicted"/>
<dbReference type="HOGENOM" id="CLU_116617_3_2_3"/>
<dbReference type="PANTHER" id="PTHR34610">
    <property type="entry name" value="SSL7007 PROTEIN"/>
    <property type="match status" value="1"/>
</dbReference>
<evidence type="ECO:0000259" key="1">
    <source>
        <dbReference type="SMART" id="SM00670"/>
    </source>
</evidence>
<dbReference type="InterPro" id="IPR002716">
    <property type="entry name" value="PIN_dom"/>
</dbReference>
<accession>K9YPC4</accession>
<dbReference type="SUPFAM" id="SSF88723">
    <property type="entry name" value="PIN domain-like"/>
    <property type="match status" value="1"/>
</dbReference>
<reference evidence="3" key="1">
    <citation type="journal article" date="2013" name="Proc. Natl. Acad. Sci. U.S.A.">
        <title>Improving the coverage of the cyanobacterial phylum using diversity-driven genome sequencing.</title>
        <authorList>
            <person name="Shih P.M."/>
            <person name="Wu D."/>
            <person name="Latifi A."/>
            <person name="Axen S.D."/>
            <person name="Fewer D.P."/>
            <person name="Talla E."/>
            <person name="Calteau A."/>
            <person name="Cai F."/>
            <person name="Tandeau de Marsac N."/>
            <person name="Rippka R."/>
            <person name="Herdman M."/>
            <person name="Sivonen K."/>
            <person name="Coursin T."/>
            <person name="Laurent T."/>
            <person name="Goodwin L."/>
            <person name="Nolan M."/>
            <person name="Davenport K.W."/>
            <person name="Han C.S."/>
            <person name="Rubin E.M."/>
            <person name="Eisen J.A."/>
            <person name="Woyke T."/>
            <person name="Gugger M."/>
            <person name="Kerfeld C.A."/>
        </authorList>
    </citation>
    <scope>NUCLEOTIDE SEQUENCE [LARGE SCALE GENOMIC DNA]</scope>
    <source>
        <strain evidence="3">ATCC 29140 / PCC 7202</strain>
    </source>
</reference>
<dbReference type="STRING" id="292563.Cyast_2017"/>
<evidence type="ECO:0000313" key="2">
    <source>
        <dbReference type="EMBL" id="AFZ47968.1"/>
    </source>
</evidence>
<dbReference type="eggNOG" id="COG1569">
    <property type="taxonomic scope" value="Bacteria"/>
</dbReference>
<evidence type="ECO:0000313" key="3">
    <source>
        <dbReference type="Proteomes" id="UP000010483"/>
    </source>
</evidence>
<dbReference type="AlphaFoldDB" id="K9YPC4"/>
<organism evidence="2 3">
    <name type="scientific">Cyanobacterium stanieri (strain ATCC 29140 / PCC 7202)</name>
    <dbReference type="NCBI Taxonomy" id="292563"/>
    <lineage>
        <taxon>Bacteria</taxon>
        <taxon>Bacillati</taxon>
        <taxon>Cyanobacteriota</taxon>
        <taxon>Cyanophyceae</taxon>
        <taxon>Oscillatoriophycideae</taxon>
        <taxon>Chroococcales</taxon>
        <taxon>Geminocystaceae</taxon>
        <taxon>Cyanobacterium</taxon>
    </lineage>
</organism>
<dbReference type="InterPro" id="IPR029060">
    <property type="entry name" value="PIN-like_dom_sf"/>
</dbReference>
<name>K9YPC4_CYASC</name>
<gene>
    <name evidence="2" type="ordered locus">Cyast_2017</name>
</gene>
<dbReference type="EMBL" id="CP003940">
    <property type="protein sequence ID" value="AFZ47968.1"/>
    <property type="molecule type" value="Genomic_DNA"/>
</dbReference>
<dbReference type="Pfam" id="PF13470">
    <property type="entry name" value="PIN_3"/>
    <property type="match status" value="1"/>
</dbReference>
<dbReference type="Proteomes" id="UP000010483">
    <property type="component" value="Chromosome"/>
</dbReference>
<feature type="domain" description="PIN" evidence="1">
    <location>
        <begin position="4"/>
        <end position="117"/>
    </location>
</feature>
<dbReference type="SMART" id="SM00670">
    <property type="entry name" value="PINc"/>
    <property type="match status" value="1"/>
</dbReference>